<reference evidence="1" key="1">
    <citation type="submission" date="2023-03" db="EMBL/GenBank/DDBJ databases">
        <title>Massive genome expansion in bonnet fungi (Mycena s.s.) driven by repeated elements and novel gene families across ecological guilds.</title>
        <authorList>
            <consortium name="Lawrence Berkeley National Laboratory"/>
            <person name="Harder C.B."/>
            <person name="Miyauchi S."/>
            <person name="Viragh M."/>
            <person name="Kuo A."/>
            <person name="Thoen E."/>
            <person name="Andreopoulos B."/>
            <person name="Lu D."/>
            <person name="Skrede I."/>
            <person name="Drula E."/>
            <person name="Henrissat B."/>
            <person name="Morin E."/>
            <person name="Kohler A."/>
            <person name="Barry K."/>
            <person name="LaButti K."/>
            <person name="Morin E."/>
            <person name="Salamov A."/>
            <person name="Lipzen A."/>
            <person name="Mereny Z."/>
            <person name="Hegedus B."/>
            <person name="Baldrian P."/>
            <person name="Stursova M."/>
            <person name="Weitz H."/>
            <person name="Taylor A."/>
            <person name="Grigoriev I.V."/>
            <person name="Nagy L.G."/>
            <person name="Martin F."/>
            <person name="Kauserud H."/>
        </authorList>
    </citation>
    <scope>NUCLEOTIDE SEQUENCE</scope>
    <source>
        <strain evidence="1">CBHHK182m</strain>
    </source>
</reference>
<dbReference type="EMBL" id="JARKIB010000179">
    <property type="protein sequence ID" value="KAJ7727475.1"/>
    <property type="molecule type" value="Genomic_DNA"/>
</dbReference>
<name>A0AAD7MRC9_9AGAR</name>
<dbReference type="AlphaFoldDB" id="A0AAD7MRC9"/>
<sequence>MYSAARRGFTLYRPRLIEAVGRWCGVGAARESPGASGASAPEEAGCLRANVLDTGPRGARPSRGDVRWRTTAAYVRLQQRCVLRGGVAPCVNELVNPRWDRVDEERGRRSRGPARVRHTGVRISIAPRGACRVYALGAGARGGRRSRCMRCLWWIPKGFAQAGCALALECARTGRGREARRERRCRL</sequence>
<comment type="caution">
    <text evidence="1">The sequence shown here is derived from an EMBL/GenBank/DDBJ whole genome shotgun (WGS) entry which is preliminary data.</text>
</comment>
<protein>
    <submittedName>
        <fullName evidence="1">Uncharacterized protein</fullName>
    </submittedName>
</protein>
<gene>
    <name evidence="1" type="ORF">B0H16DRAFT_1590615</name>
</gene>
<keyword evidence="2" id="KW-1185">Reference proteome</keyword>
<evidence type="ECO:0000313" key="2">
    <source>
        <dbReference type="Proteomes" id="UP001215598"/>
    </source>
</evidence>
<dbReference type="Proteomes" id="UP001215598">
    <property type="component" value="Unassembled WGS sequence"/>
</dbReference>
<proteinExistence type="predicted"/>
<accession>A0AAD7MRC9</accession>
<organism evidence="1 2">
    <name type="scientific">Mycena metata</name>
    <dbReference type="NCBI Taxonomy" id="1033252"/>
    <lineage>
        <taxon>Eukaryota</taxon>
        <taxon>Fungi</taxon>
        <taxon>Dikarya</taxon>
        <taxon>Basidiomycota</taxon>
        <taxon>Agaricomycotina</taxon>
        <taxon>Agaricomycetes</taxon>
        <taxon>Agaricomycetidae</taxon>
        <taxon>Agaricales</taxon>
        <taxon>Marasmiineae</taxon>
        <taxon>Mycenaceae</taxon>
        <taxon>Mycena</taxon>
    </lineage>
</organism>
<evidence type="ECO:0000313" key="1">
    <source>
        <dbReference type="EMBL" id="KAJ7727475.1"/>
    </source>
</evidence>